<feature type="region of interest" description="Disordered" evidence="1">
    <location>
        <begin position="310"/>
        <end position="353"/>
    </location>
</feature>
<accession>A0ABR2Z7V6</accession>
<evidence type="ECO:0000313" key="2">
    <source>
        <dbReference type="EMBL" id="KAL0057084.1"/>
    </source>
</evidence>
<organism evidence="2 3">
    <name type="scientific">Marasmius tenuissimus</name>
    <dbReference type="NCBI Taxonomy" id="585030"/>
    <lineage>
        <taxon>Eukaryota</taxon>
        <taxon>Fungi</taxon>
        <taxon>Dikarya</taxon>
        <taxon>Basidiomycota</taxon>
        <taxon>Agaricomycotina</taxon>
        <taxon>Agaricomycetes</taxon>
        <taxon>Agaricomycetidae</taxon>
        <taxon>Agaricales</taxon>
        <taxon>Marasmiineae</taxon>
        <taxon>Marasmiaceae</taxon>
        <taxon>Marasmius</taxon>
    </lineage>
</organism>
<name>A0ABR2Z7V6_9AGAR</name>
<dbReference type="EMBL" id="JBBXMP010000709">
    <property type="protein sequence ID" value="KAL0057084.1"/>
    <property type="molecule type" value="Genomic_DNA"/>
</dbReference>
<evidence type="ECO:0000256" key="1">
    <source>
        <dbReference type="SAM" id="MobiDB-lite"/>
    </source>
</evidence>
<feature type="compositionally biased region" description="Low complexity" evidence="1">
    <location>
        <begin position="310"/>
        <end position="350"/>
    </location>
</feature>
<proteinExistence type="predicted"/>
<dbReference type="Proteomes" id="UP001437256">
    <property type="component" value="Unassembled WGS sequence"/>
</dbReference>
<comment type="caution">
    <text evidence="2">The sequence shown here is derived from an EMBL/GenBank/DDBJ whole genome shotgun (WGS) entry which is preliminary data.</text>
</comment>
<feature type="region of interest" description="Disordered" evidence="1">
    <location>
        <begin position="482"/>
        <end position="506"/>
    </location>
</feature>
<keyword evidence="3" id="KW-1185">Reference proteome</keyword>
<protein>
    <submittedName>
        <fullName evidence="2">Uncharacterized protein</fullName>
    </submittedName>
</protein>
<evidence type="ECO:0000313" key="3">
    <source>
        <dbReference type="Proteomes" id="UP001437256"/>
    </source>
</evidence>
<reference evidence="2 3" key="1">
    <citation type="submission" date="2024-05" db="EMBL/GenBank/DDBJ databases">
        <title>A draft genome resource for the thread blight pathogen Marasmius tenuissimus strain MS-2.</title>
        <authorList>
            <person name="Yulfo-Soto G.E."/>
            <person name="Baruah I.K."/>
            <person name="Amoako-Attah I."/>
            <person name="Bukari Y."/>
            <person name="Meinhardt L.W."/>
            <person name="Bailey B.A."/>
            <person name="Cohen S.P."/>
        </authorList>
    </citation>
    <scope>NUCLEOTIDE SEQUENCE [LARGE SCALE GENOMIC DNA]</scope>
    <source>
        <strain evidence="2 3">MS-2</strain>
    </source>
</reference>
<sequence length="624" mass="66859">MSQDSQVYIRTLYSRGHGCALWVPEPNDELPPDYLSTGTRIGDVGLIGPDGQFDFLFNVCLPEEDPINQYNGVPPEFEPLVWDGRCTKKKKFFRAQQPIASKDSAQFDLSVEANASAFGLPAGAGGGVGIQFSRENGAVVMPGLNGADRTNASNKAIFRTYACEHGASWYQWVNETLGRDTENGELYLITGFDKTNSYENAVVHSRATTKSCSLAFTTGGLGAEGRLRLSKTTGHEALFTSRCSSEETHQNQSLFVRGFRISVRQGILALLGSKVKVASTCKSPRSDVLGRSPGGTPFASSSMFSNRSSGGSWSLAGSPSPRTTPTSSVYDSDSDSDSCSSISSDDSTTSIEEDDFLPESRIYHPLVAINDYILITRKDANVVVTHDDDWISLLDRELDGEDMPNDSVLIARLENRMSITVSAGHATVNENVRLSDITTATAVALALPSEPVKGTGSNAGRPLLITDSAVQQAASVTCDGGTYRETEESPEHWGLPGPRPESLNSQTQPVCALRGHLSASDMGHLPIDDHPMTPLYPAGMYLKHGRGASHGVVQVTNDLHHELTRQSEPGVTGRTPPNGGAVRWVAPDPDHGSDSEKATIGSVSGLCHSCLQNSEVLHDEGTGI</sequence>
<gene>
    <name evidence="2" type="ORF">AAF712_016292</name>
</gene>
<feature type="compositionally biased region" description="Basic and acidic residues" evidence="1">
    <location>
        <begin position="482"/>
        <end position="491"/>
    </location>
</feature>